<dbReference type="Proteomes" id="UP000824120">
    <property type="component" value="Chromosome 9"/>
</dbReference>
<protein>
    <submittedName>
        <fullName evidence="1">Uncharacterized protein</fullName>
    </submittedName>
</protein>
<keyword evidence="2" id="KW-1185">Reference proteome</keyword>
<dbReference type="EMBL" id="JACXVP010000009">
    <property type="protein sequence ID" value="KAG5587209.1"/>
    <property type="molecule type" value="Genomic_DNA"/>
</dbReference>
<organism evidence="1 2">
    <name type="scientific">Solanum commersonii</name>
    <name type="common">Commerson's wild potato</name>
    <name type="synonym">Commerson's nightshade</name>
    <dbReference type="NCBI Taxonomy" id="4109"/>
    <lineage>
        <taxon>Eukaryota</taxon>
        <taxon>Viridiplantae</taxon>
        <taxon>Streptophyta</taxon>
        <taxon>Embryophyta</taxon>
        <taxon>Tracheophyta</taxon>
        <taxon>Spermatophyta</taxon>
        <taxon>Magnoliopsida</taxon>
        <taxon>eudicotyledons</taxon>
        <taxon>Gunneridae</taxon>
        <taxon>Pentapetalae</taxon>
        <taxon>asterids</taxon>
        <taxon>lamiids</taxon>
        <taxon>Solanales</taxon>
        <taxon>Solanaceae</taxon>
        <taxon>Solanoideae</taxon>
        <taxon>Solaneae</taxon>
        <taxon>Solanum</taxon>
    </lineage>
</organism>
<reference evidence="1 2" key="1">
    <citation type="submission" date="2020-09" db="EMBL/GenBank/DDBJ databases">
        <title>De no assembly of potato wild relative species, Solanum commersonii.</title>
        <authorList>
            <person name="Cho K."/>
        </authorList>
    </citation>
    <scope>NUCLEOTIDE SEQUENCE [LARGE SCALE GENOMIC DNA]</scope>
    <source>
        <strain evidence="1">LZ3.2</strain>
        <tissue evidence="1">Leaf</tissue>
    </source>
</reference>
<name>A0A9J5XFQ4_SOLCO</name>
<evidence type="ECO:0000313" key="2">
    <source>
        <dbReference type="Proteomes" id="UP000824120"/>
    </source>
</evidence>
<proteinExistence type="predicted"/>
<dbReference type="AlphaFoldDB" id="A0A9J5XFQ4"/>
<comment type="caution">
    <text evidence="1">The sequence shown here is derived from an EMBL/GenBank/DDBJ whole genome shotgun (WGS) entry which is preliminary data.</text>
</comment>
<gene>
    <name evidence="1" type="ORF">H5410_047643</name>
</gene>
<sequence length="90" mass="10327">MVVKVFCGYLYMARGAIQLDNVKLVVAKSLSTSPSQVKRVLRALVLLGSYFTFYGNKELCLWNYCNSPVLCHWFNVPQEERTSHCNLRHA</sequence>
<evidence type="ECO:0000313" key="1">
    <source>
        <dbReference type="EMBL" id="KAG5587209.1"/>
    </source>
</evidence>
<accession>A0A9J5XFQ4</accession>